<feature type="coiled-coil region" evidence="1">
    <location>
        <begin position="239"/>
        <end position="266"/>
    </location>
</feature>
<dbReference type="AlphaFoldDB" id="A0A0L6JGY0"/>
<keyword evidence="3" id="KW-1185">Reference proteome</keyword>
<evidence type="ECO:0000313" key="2">
    <source>
        <dbReference type="EMBL" id="KNY24979.1"/>
    </source>
</evidence>
<name>A0A0L6JGY0_9FIRM</name>
<reference evidence="3" key="1">
    <citation type="submission" date="2015-07" db="EMBL/GenBank/DDBJ databases">
        <title>Near-Complete Genome Sequence of the Cellulolytic Bacterium Bacteroides (Pseudobacteroides) cellulosolvens ATCC 35603.</title>
        <authorList>
            <person name="Dassa B."/>
            <person name="Utturkar S.M."/>
            <person name="Klingeman D.M."/>
            <person name="Hurt R.A."/>
            <person name="Keller M."/>
            <person name="Xu J."/>
            <person name="Reddy Y.H.K."/>
            <person name="Borovok I."/>
            <person name="Grinberg I.R."/>
            <person name="Lamed R."/>
            <person name="Zhivin O."/>
            <person name="Bayer E.A."/>
            <person name="Brown S.D."/>
        </authorList>
    </citation>
    <scope>NUCLEOTIDE SEQUENCE [LARGE SCALE GENOMIC DNA]</scope>
    <source>
        <strain evidence="3">DSM 2933</strain>
    </source>
</reference>
<evidence type="ECO:0000256" key="1">
    <source>
        <dbReference type="SAM" id="Coils"/>
    </source>
</evidence>
<dbReference type="OrthoDB" id="1938795at2"/>
<accession>A0A0L6JGY0</accession>
<dbReference type="eggNOG" id="ENOG50332CQ">
    <property type="taxonomic scope" value="Bacteria"/>
</dbReference>
<dbReference type="STRING" id="398512.Bccel_0236"/>
<evidence type="ECO:0000313" key="3">
    <source>
        <dbReference type="Proteomes" id="UP000036923"/>
    </source>
</evidence>
<organism evidence="2 3">
    <name type="scientific">Pseudobacteroides cellulosolvens ATCC 35603 = DSM 2933</name>
    <dbReference type="NCBI Taxonomy" id="398512"/>
    <lineage>
        <taxon>Bacteria</taxon>
        <taxon>Bacillati</taxon>
        <taxon>Bacillota</taxon>
        <taxon>Clostridia</taxon>
        <taxon>Eubacteriales</taxon>
        <taxon>Oscillospiraceae</taxon>
        <taxon>Pseudobacteroides</taxon>
    </lineage>
</organism>
<sequence length="343" mass="40678">MDKTNITKGQVIKNYKVLCEILGHKVKAGKSKILHMKDLERYFKFHFDKQKIIIDEVYDTPKEKVDGRITNGKSKYDNLMDNIITNRVLTYNTIEASKNDLFKNYIELFTPQYNDLFLDTEGFAESNKLGIGITNEYLSKLNNIVMNCTTSALNRLQKKGVIKWSLDMFIKDNPEEYYADPELFQLLKVKEKLAYEEMQIKPFARANISINKKFKRLVCDFINEDINRSIYNYWKVYNISLIKEDIEEQIEDIEELKKRLSISICESVKNRKMFNKEVGIFYPYVADKYKEQLEKLNQLVFGVNEIINIKDNTNIINIENYLNIENENNNEDMFYENEEMFPF</sequence>
<keyword evidence="1" id="KW-0175">Coiled coil</keyword>
<dbReference type="EMBL" id="LGTC01000001">
    <property type="protein sequence ID" value="KNY24979.1"/>
    <property type="molecule type" value="Genomic_DNA"/>
</dbReference>
<dbReference type="Proteomes" id="UP000036923">
    <property type="component" value="Unassembled WGS sequence"/>
</dbReference>
<proteinExistence type="predicted"/>
<protein>
    <submittedName>
        <fullName evidence="2">Uncharacterized protein</fullName>
    </submittedName>
</protein>
<dbReference type="RefSeq" id="WP_036939705.1">
    <property type="nucleotide sequence ID" value="NZ_JQKC01000009.1"/>
</dbReference>
<gene>
    <name evidence="2" type="ORF">Bccel_0236</name>
</gene>
<comment type="caution">
    <text evidence="2">The sequence shown here is derived from an EMBL/GenBank/DDBJ whole genome shotgun (WGS) entry which is preliminary data.</text>
</comment>